<proteinExistence type="predicted"/>
<dbReference type="Proteomes" id="UP001190700">
    <property type="component" value="Unassembled WGS sequence"/>
</dbReference>
<reference evidence="2 3" key="1">
    <citation type="journal article" date="2015" name="Genome Biol. Evol.">
        <title>Comparative Genomics of a Bacterivorous Green Alga Reveals Evolutionary Causalities and Consequences of Phago-Mixotrophic Mode of Nutrition.</title>
        <authorList>
            <person name="Burns J.A."/>
            <person name="Paasch A."/>
            <person name="Narechania A."/>
            <person name="Kim E."/>
        </authorList>
    </citation>
    <scope>NUCLEOTIDE SEQUENCE [LARGE SCALE GENOMIC DNA]</scope>
    <source>
        <strain evidence="2 3">PLY_AMNH</strain>
    </source>
</reference>
<feature type="compositionally biased region" description="Basic and acidic residues" evidence="1">
    <location>
        <begin position="113"/>
        <end position="127"/>
    </location>
</feature>
<comment type="caution">
    <text evidence="2">The sequence shown here is derived from an EMBL/GenBank/DDBJ whole genome shotgun (WGS) entry which is preliminary data.</text>
</comment>
<organism evidence="2 3">
    <name type="scientific">Cymbomonas tetramitiformis</name>
    <dbReference type="NCBI Taxonomy" id="36881"/>
    <lineage>
        <taxon>Eukaryota</taxon>
        <taxon>Viridiplantae</taxon>
        <taxon>Chlorophyta</taxon>
        <taxon>Pyramimonadophyceae</taxon>
        <taxon>Pyramimonadales</taxon>
        <taxon>Pyramimonadaceae</taxon>
        <taxon>Cymbomonas</taxon>
    </lineage>
</organism>
<name>A0AAE0ES03_9CHLO</name>
<feature type="compositionally biased region" description="Polar residues" evidence="1">
    <location>
        <begin position="128"/>
        <end position="149"/>
    </location>
</feature>
<feature type="compositionally biased region" description="Basic and acidic residues" evidence="1">
    <location>
        <begin position="276"/>
        <end position="300"/>
    </location>
</feature>
<evidence type="ECO:0000313" key="2">
    <source>
        <dbReference type="EMBL" id="KAK3238431.1"/>
    </source>
</evidence>
<dbReference type="AlphaFoldDB" id="A0AAE0ES03"/>
<feature type="compositionally biased region" description="Pro residues" evidence="1">
    <location>
        <begin position="55"/>
        <end position="68"/>
    </location>
</feature>
<keyword evidence="3" id="KW-1185">Reference proteome</keyword>
<evidence type="ECO:0000313" key="3">
    <source>
        <dbReference type="Proteomes" id="UP001190700"/>
    </source>
</evidence>
<protein>
    <submittedName>
        <fullName evidence="2">Uncharacterized protein</fullName>
    </submittedName>
</protein>
<feature type="region of interest" description="Disordered" evidence="1">
    <location>
        <begin position="176"/>
        <end position="302"/>
    </location>
</feature>
<sequence length="374" mass="39989">MADDVQFAPAPQPSAAPELGTQDSRSGPSTAAEVAFERAQENCCKFAQECCLHPRPAPPPEAPKPPAQPARGDRFAGPPTGVKEEAAAPPGERAEMGYSEFRKSQFQQLRAAIRQEKQKERERDGRRSSQASATRHSGTNLDGKSSNGTARLDNQGGVSLIASRARGLVEGNATVRPRAAEASETPAGGVVVQPSTSEASKVTRRRQESGGVRGPAETLPRGGNARERCHDKEKGQREIRRGETPCHNNGKALGGEALGGSAKESGNADRAGTSSTREDGEKRSFRNAKGGRESSAEQRKTAAAVREQTVVSQDYIQTAAAQQEEVDAIVAKDGMHLIQNQLADRLGMHGLLHRLKLPPPSPLIPLHHRHHLLP</sequence>
<feature type="compositionally biased region" description="Basic and acidic residues" evidence="1">
    <location>
        <begin position="82"/>
        <end position="103"/>
    </location>
</feature>
<gene>
    <name evidence="2" type="ORF">CYMTET_51551</name>
</gene>
<evidence type="ECO:0000256" key="1">
    <source>
        <dbReference type="SAM" id="MobiDB-lite"/>
    </source>
</evidence>
<dbReference type="EMBL" id="LGRX02034214">
    <property type="protein sequence ID" value="KAK3238431.1"/>
    <property type="molecule type" value="Genomic_DNA"/>
</dbReference>
<feature type="region of interest" description="Disordered" evidence="1">
    <location>
        <begin position="1"/>
        <end position="33"/>
    </location>
</feature>
<feature type="compositionally biased region" description="Basic and acidic residues" evidence="1">
    <location>
        <begin position="224"/>
        <end position="244"/>
    </location>
</feature>
<feature type="region of interest" description="Disordered" evidence="1">
    <location>
        <begin position="51"/>
        <end position="157"/>
    </location>
</feature>
<accession>A0AAE0ES03</accession>